<dbReference type="InterPro" id="IPR033786">
    <property type="entry name" value="TTHB210-like"/>
</dbReference>
<gene>
    <name evidence="1" type="ORF">SAMN05660413_02052</name>
</gene>
<evidence type="ECO:0000313" key="2">
    <source>
        <dbReference type="Proteomes" id="UP000199153"/>
    </source>
</evidence>
<dbReference type="OrthoDB" id="2867208at2"/>
<proteinExistence type="predicted"/>
<accession>A0A1I5AW17</accession>
<dbReference type="PROSITE" id="PS51257">
    <property type="entry name" value="PROKAR_LIPOPROTEIN"/>
    <property type="match status" value="1"/>
</dbReference>
<protein>
    <submittedName>
        <fullName evidence="1">Uncharacterized protein</fullName>
    </submittedName>
</protein>
<reference evidence="1 2" key="1">
    <citation type="submission" date="2016-10" db="EMBL/GenBank/DDBJ databases">
        <authorList>
            <person name="de Groot N.N."/>
        </authorList>
    </citation>
    <scope>NUCLEOTIDE SEQUENCE [LARGE SCALE GENOMIC DNA]</scope>
    <source>
        <strain evidence="1 2">DSM 17794</strain>
    </source>
</reference>
<dbReference type="STRING" id="287099.SAMN05660413_02052"/>
<dbReference type="Proteomes" id="UP000199153">
    <property type="component" value="Unassembled WGS sequence"/>
</dbReference>
<dbReference type="AlphaFoldDB" id="A0A1I5AW17"/>
<dbReference type="EMBL" id="FOVL01000012">
    <property type="protein sequence ID" value="SFN66602.1"/>
    <property type="molecule type" value="Genomic_DNA"/>
</dbReference>
<name>A0A1I5AW17_9FLAO</name>
<sequence length="275" mass="32499">MKKFLNNEITFGKLLYIFPFLLLLFTACEQENLPATQIDEVNLEMEKKAEKAEKTNTFYGPAVLFGNGVVRSLVTMSHEGDPVEIGLKMSEKVLDRLPSHIEEFSLEIHKKADKLPFDHIDLGWMVEGHEPFFYEFPHFDIHFYMISEEEKMEITDDEKAEILPELQYWPVSYFPGPGYELYMGKHWLSEDAPELEEGGLFSQTFLYGSYDGAFIFLEPMITMEYLQERLDESFEIPQPEKYQVSEVFYPTRYRISYDETKKEYRIVLFDMIWID</sequence>
<evidence type="ECO:0000313" key="1">
    <source>
        <dbReference type="EMBL" id="SFN66602.1"/>
    </source>
</evidence>
<organism evidence="1 2">
    <name type="scientific">Salegentibacter flavus</name>
    <dbReference type="NCBI Taxonomy" id="287099"/>
    <lineage>
        <taxon>Bacteria</taxon>
        <taxon>Pseudomonadati</taxon>
        <taxon>Bacteroidota</taxon>
        <taxon>Flavobacteriia</taxon>
        <taxon>Flavobacteriales</taxon>
        <taxon>Flavobacteriaceae</taxon>
        <taxon>Salegentibacter</taxon>
    </lineage>
</organism>
<dbReference type="CDD" id="cd11669">
    <property type="entry name" value="TTHB210-like"/>
    <property type="match status" value="1"/>
</dbReference>
<keyword evidence="2" id="KW-1185">Reference proteome</keyword>
<dbReference type="RefSeq" id="WP_093409166.1">
    <property type="nucleotide sequence ID" value="NZ_FOVL01000012.1"/>
</dbReference>